<name>A0AAE2VCU8_9BACT</name>
<keyword evidence="1" id="KW-0732">Signal</keyword>
<keyword evidence="3" id="KW-1185">Reference proteome</keyword>
<evidence type="ECO:0000256" key="1">
    <source>
        <dbReference type="SAM" id="SignalP"/>
    </source>
</evidence>
<dbReference type="Proteomes" id="UP000634206">
    <property type="component" value="Unassembled WGS sequence"/>
</dbReference>
<dbReference type="RefSeq" id="WP_309488305.1">
    <property type="nucleotide sequence ID" value="NZ_JAENIG010000001.1"/>
</dbReference>
<evidence type="ECO:0000313" key="3">
    <source>
        <dbReference type="Proteomes" id="UP000634206"/>
    </source>
</evidence>
<gene>
    <name evidence="2" type="ORF">JIN83_01950</name>
</gene>
<feature type="signal peptide" evidence="1">
    <location>
        <begin position="1"/>
        <end position="25"/>
    </location>
</feature>
<accession>A0AAE2VCU8</accession>
<sequence length="222" mass="24489">MINFFSTSLLTAATAVCVSIGSVHAQEVGQGAVAVDPLISNSARAAVQKLGIEMMKGNFQYSIDRMYPRWKRRLAVRNGGMVKLDAALAQSVQQQLNMQMKVVGYTVGHPTAFFSVWKAKKIDANTGKPVIDATGRERIVSHWLAVVPTVVRVKIPDPQRGNMIREIEESSYTIAISEKGSNDWHFMTGMKPSIQDLRSLFPSLPADEKALHLPPSKAREIK</sequence>
<comment type="caution">
    <text evidence="2">The sequence shown here is derived from an EMBL/GenBank/DDBJ whole genome shotgun (WGS) entry which is preliminary data.</text>
</comment>
<organism evidence="2 3">
    <name type="scientific">Oceaniferula flava</name>
    <dbReference type="NCBI Taxonomy" id="2800421"/>
    <lineage>
        <taxon>Bacteria</taxon>
        <taxon>Pseudomonadati</taxon>
        <taxon>Verrucomicrobiota</taxon>
        <taxon>Verrucomicrobiia</taxon>
        <taxon>Verrucomicrobiales</taxon>
        <taxon>Verrucomicrobiaceae</taxon>
        <taxon>Oceaniferula</taxon>
    </lineage>
</organism>
<protein>
    <submittedName>
        <fullName evidence="2">Uncharacterized protein</fullName>
    </submittedName>
</protein>
<reference evidence="2" key="1">
    <citation type="submission" date="2021-01" db="EMBL/GenBank/DDBJ databases">
        <title>Modified the classification status of verrucomicrobia.</title>
        <authorList>
            <person name="Feng X."/>
        </authorList>
    </citation>
    <scope>NUCLEOTIDE SEQUENCE</scope>
    <source>
        <strain evidence="2">5K15</strain>
    </source>
</reference>
<evidence type="ECO:0000313" key="2">
    <source>
        <dbReference type="EMBL" id="MBK1853709.1"/>
    </source>
</evidence>
<proteinExistence type="predicted"/>
<dbReference type="EMBL" id="JAENIG010000001">
    <property type="protein sequence ID" value="MBK1853709.1"/>
    <property type="molecule type" value="Genomic_DNA"/>
</dbReference>
<feature type="chain" id="PRO_5042274412" evidence="1">
    <location>
        <begin position="26"/>
        <end position="222"/>
    </location>
</feature>
<dbReference type="AlphaFoldDB" id="A0AAE2VCU8"/>